<comment type="caution">
    <text evidence="1">The sequence shown here is derived from an EMBL/GenBank/DDBJ whole genome shotgun (WGS) entry which is preliminary data.</text>
</comment>
<keyword evidence="2" id="KW-1185">Reference proteome</keyword>
<dbReference type="EMBL" id="CAJVPU010018483">
    <property type="protein sequence ID" value="CAG8666110.1"/>
    <property type="molecule type" value="Genomic_DNA"/>
</dbReference>
<proteinExistence type="predicted"/>
<name>A0ACA9NQJ7_9GLOM</name>
<feature type="non-terminal residue" evidence="1">
    <location>
        <position position="1"/>
    </location>
</feature>
<reference evidence="1" key="1">
    <citation type="submission" date="2021-06" db="EMBL/GenBank/DDBJ databases">
        <authorList>
            <person name="Kallberg Y."/>
            <person name="Tangrot J."/>
            <person name="Rosling A."/>
        </authorList>
    </citation>
    <scope>NUCLEOTIDE SEQUENCE</scope>
    <source>
        <strain evidence="1">IL203A</strain>
    </source>
</reference>
<accession>A0ACA9NQJ7</accession>
<organism evidence="1 2">
    <name type="scientific">Dentiscutata heterogama</name>
    <dbReference type="NCBI Taxonomy" id="1316150"/>
    <lineage>
        <taxon>Eukaryota</taxon>
        <taxon>Fungi</taxon>
        <taxon>Fungi incertae sedis</taxon>
        <taxon>Mucoromycota</taxon>
        <taxon>Glomeromycotina</taxon>
        <taxon>Glomeromycetes</taxon>
        <taxon>Diversisporales</taxon>
        <taxon>Gigasporaceae</taxon>
        <taxon>Dentiscutata</taxon>
    </lineage>
</organism>
<dbReference type="Proteomes" id="UP000789702">
    <property type="component" value="Unassembled WGS sequence"/>
</dbReference>
<sequence length="96" mass="11263">SGRQSRHVNRTNQPSESDSVKEENTKIAKLFTPEGENISFNNQNDNDLYLEDYSEGIPRGEISRWKYLCIVCGLFWEEWVWYNRANVASAERAKLY</sequence>
<protein>
    <submittedName>
        <fullName evidence="1">3574_t:CDS:1</fullName>
    </submittedName>
</protein>
<evidence type="ECO:0000313" key="1">
    <source>
        <dbReference type="EMBL" id="CAG8666110.1"/>
    </source>
</evidence>
<feature type="non-terminal residue" evidence="1">
    <location>
        <position position="96"/>
    </location>
</feature>
<gene>
    <name evidence="1" type="ORF">DHETER_LOCUS9971</name>
</gene>
<evidence type="ECO:0000313" key="2">
    <source>
        <dbReference type="Proteomes" id="UP000789702"/>
    </source>
</evidence>